<evidence type="ECO:0000256" key="2">
    <source>
        <dbReference type="ARBA" id="ARBA00022723"/>
    </source>
</evidence>
<dbReference type="PANTHER" id="PTHR42693:SF43">
    <property type="entry name" value="BLL2667 PROTEIN"/>
    <property type="match status" value="1"/>
</dbReference>
<feature type="compositionally biased region" description="Basic and acidic residues" evidence="5">
    <location>
        <begin position="737"/>
        <end position="749"/>
    </location>
</feature>
<protein>
    <submittedName>
        <fullName evidence="7">Arylsulfatase</fullName>
    </submittedName>
</protein>
<dbReference type="Gene3D" id="3.30.1120.10">
    <property type="match status" value="1"/>
</dbReference>
<comment type="caution">
    <text evidence="7">The sequence shown here is derived from an EMBL/GenBank/DDBJ whole genome shotgun (WGS) entry which is preliminary data.</text>
</comment>
<sequence length="757" mass="82479">MQTQRLTTRVATSEPRFVPYPAPGPDAPNVLMVVLDDIGFAQLGCFGAGFRTPNIDRVAAQGLRYNRFHVTAVCSATRAALLTGRNHHAVGMGVTQEAALGFPGYHGRIPPSAATLARVLREHGYNTMAVGKWHLTPKGEYSAAGPFDRWPLGLGFERYYGFLGAETNHWAPELVRDNTHVEPPSSPEEGYHLTEDLVDQAIRMIRDQQQAAARKPFFCYLATGAAHAPHQVTEEWVAPYRGRFDDGWEEWRRRAFERQVAEGVVPPGTVLTERPPWVPDWATLSDDERRLFARYMEVFAGFVTHTDHHLGRLFDFLDEQGVADDTLVMVLSDNGASAEGGPTGTLNEAAGWLGMTEGVDEALAHLDDIGGPDANNHYPWGWAWAGNAPLRLWKRYAWLGGVRTPLVVRWGDRLAGPGGVRPQFCHAVDLYATVLEAAGVEAPETVDGVSQQPVDGASMLDSFTDPDAAEHRVLQYFEMMGSRGIYHDGWKAVTDHVANQFGERDHLVGSFDFDTDRWSLFRLADDFSESTDVADEHPDVVRRLEGLWWAEAGRNNVLPLFEFPDSMAHLHPGEFPPPGAATYRPGGGPVQESQLPAALGGFTMTAYVEVPVGGAEGIVTALGDRHGGWACYLLDGRPTATFALLDGAVRVAGPDPLSPGAHVLEVRYEPGRAARAVVAVDGADVAEAPLPGLVFFPNLSTAGAGLLVGRDRGIPVSRDYRPPFPFTGVLDRVEIRSGRPDARPQDDTSLKAAVASD</sequence>
<keyword evidence="3" id="KW-0378">Hydrolase</keyword>
<evidence type="ECO:0000313" key="7">
    <source>
        <dbReference type="EMBL" id="GAA1128623.1"/>
    </source>
</evidence>
<dbReference type="InterPro" id="IPR024607">
    <property type="entry name" value="Sulfatase_CS"/>
</dbReference>
<dbReference type="RefSeq" id="WP_343905416.1">
    <property type="nucleotide sequence ID" value="NZ_BAAAJE010000002.1"/>
</dbReference>
<proteinExistence type="inferred from homology"/>
<dbReference type="InterPro" id="IPR017850">
    <property type="entry name" value="Alkaline_phosphatase_core_sf"/>
</dbReference>
<evidence type="ECO:0000259" key="6">
    <source>
        <dbReference type="Pfam" id="PF00884"/>
    </source>
</evidence>
<keyword evidence="2" id="KW-0479">Metal-binding</keyword>
<feature type="domain" description="Sulfatase N-terminal" evidence="6">
    <location>
        <begin position="28"/>
        <end position="440"/>
    </location>
</feature>
<dbReference type="SUPFAM" id="SSF53649">
    <property type="entry name" value="Alkaline phosphatase-like"/>
    <property type="match status" value="1"/>
</dbReference>
<dbReference type="PANTHER" id="PTHR42693">
    <property type="entry name" value="ARYLSULFATASE FAMILY MEMBER"/>
    <property type="match status" value="1"/>
</dbReference>
<comment type="similarity">
    <text evidence="1">Belongs to the sulfatase family.</text>
</comment>
<dbReference type="Proteomes" id="UP001499979">
    <property type="component" value="Unassembled WGS sequence"/>
</dbReference>
<dbReference type="Gene3D" id="3.40.720.10">
    <property type="entry name" value="Alkaline Phosphatase, subunit A"/>
    <property type="match status" value="1"/>
</dbReference>
<feature type="region of interest" description="Disordered" evidence="5">
    <location>
        <begin position="737"/>
        <end position="757"/>
    </location>
</feature>
<keyword evidence="4" id="KW-0106">Calcium</keyword>
<reference evidence="8" key="1">
    <citation type="journal article" date="2019" name="Int. J. Syst. Evol. Microbiol.">
        <title>The Global Catalogue of Microorganisms (GCM) 10K type strain sequencing project: providing services to taxonomists for standard genome sequencing and annotation.</title>
        <authorList>
            <consortium name="The Broad Institute Genomics Platform"/>
            <consortium name="The Broad Institute Genome Sequencing Center for Infectious Disease"/>
            <person name="Wu L."/>
            <person name="Ma J."/>
        </authorList>
    </citation>
    <scope>NUCLEOTIDE SEQUENCE [LARGE SCALE GENOMIC DNA]</scope>
    <source>
        <strain evidence="8">JCM 11813</strain>
    </source>
</reference>
<keyword evidence="8" id="KW-1185">Reference proteome</keyword>
<dbReference type="PROSITE" id="PS00149">
    <property type="entry name" value="SULFATASE_2"/>
    <property type="match status" value="1"/>
</dbReference>
<evidence type="ECO:0000313" key="8">
    <source>
        <dbReference type="Proteomes" id="UP001499979"/>
    </source>
</evidence>
<gene>
    <name evidence="7" type="ORF">GCM10009606_05390</name>
</gene>
<dbReference type="InterPro" id="IPR050738">
    <property type="entry name" value="Sulfatase"/>
</dbReference>
<evidence type="ECO:0000256" key="1">
    <source>
        <dbReference type="ARBA" id="ARBA00008779"/>
    </source>
</evidence>
<dbReference type="InterPro" id="IPR000917">
    <property type="entry name" value="Sulfatase_N"/>
</dbReference>
<evidence type="ECO:0000256" key="4">
    <source>
        <dbReference type="ARBA" id="ARBA00022837"/>
    </source>
</evidence>
<name>A0ABP4EWF2_9ACTN</name>
<evidence type="ECO:0000256" key="5">
    <source>
        <dbReference type="SAM" id="MobiDB-lite"/>
    </source>
</evidence>
<accession>A0ABP4EWF2</accession>
<organism evidence="7 8">
    <name type="scientific">Nocardioides aquiterrae</name>
    <dbReference type="NCBI Taxonomy" id="203799"/>
    <lineage>
        <taxon>Bacteria</taxon>
        <taxon>Bacillati</taxon>
        <taxon>Actinomycetota</taxon>
        <taxon>Actinomycetes</taxon>
        <taxon>Propionibacteriales</taxon>
        <taxon>Nocardioidaceae</taxon>
        <taxon>Nocardioides</taxon>
    </lineage>
</organism>
<evidence type="ECO:0000256" key="3">
    <source>
        <dbReference type="ARBA" id="ARBA00022801"/>
    </source>
</evidence>
<dbReference type="EMBL" id="BAAAJE010000002">
    <property type="protein sequence ID" value="GAA1128623.1"/>
    <property type="molecule type" value="Genomic_DNA"/>
</dbReference>
<dbReference type="CDD" id="cd16025">
    <property type="entry name" value="PAS_like"/>
    <property type="match status" value="1"/>
</dbReference>
<dbReference type="Pfam" id="PF00884">
    <property type="entry name" value="Sulfatase"/>
    <property type="match status" value="1"/>
</dbReference>